<dbReference type="Pfam" id="PF08922">
    <property type="entry name" value="DUF1905"/>
    <property type="match status" value="1"/>
</dbReference>
<keyword evidence="3" id="KW-1185">Reference proteome</keyword>
<dbReference type="Pfam" id="PF13376">
    <property type="entry name" value="OmdA"/>
    <property type="match status" value="1"/>
</dbReference>
<sequence length="155" mass="17305">MHHFESELVAGEKAPYDTWTFVVVPDAIYRELGRARAPVRGTIGGVPFLGTVSRSGGVPRLLVRSELLGRIGASRGDSVDVQLELDPEPRTVEVPPELEAVFDEDRQVAELYSKMSPSMRGAWATYVGEAKRPETRQRRAEKAREGIRDKLYPNQ</sequence>
<evidence type="ECO:0008006" key="4">
    <source>
        <dbReference type="Google" id="ProtNLM"/>
    </source>
</evidence>
<dbReference type="AlphaFoldDB" id="A0A518BEA6"/>
<dbReference type="EMBL" id="CP036287">
    <property type="protein sequence ID" value="QDU65310.1"/>
    <property type="molecule type" value="Genomic_DNA"/>
</dbReference>
<dbReference type="KEGG" id="pbap:Pla133_03750"/>
<dbReference type="Gene3D" id="2.40.30.100">
    <property type="entry name" value="AF2212/PG0164-like"/>
    <property type="match status" value="1"/>
</dbReference>
<dbReference type="Proteomes" id="UP000316921">
    <property type="component" value="Chromosome"/>
</dbReference>
<protein>
    <recommendedName>
        <fullName evidence="4">DUF1905 domain-containing protein</fullName>
    </recommendedName>
</protein>
<evidence type="ECO:0000313" key="3">
    <source>
        <dbReference type="Proteomes" id="UP000316921"/>
    </source>
</evidence>
<dbReference type="SUPFAM" id="SSF141694">
    <property type="entry name" value="AF2212/PG0164-like"/>
    <property type="match status" value="1"/>
</dbReference>
<evidence type="ECO:0000313" key="2">
    <source>
        <dbReference type="EMBL" id="QDU65310.1"/>
    </source>
</evidence>
<proteinExistence type="predicted"/>
<gene>
    <name evidence="2" type="ORF">Pla133_03750</name>
</gene>
<feature type="region of interest" description="Disordered" evidence="1">
    <location>
        <begin position="129"/>
        <end position="155"/>
    </location>
</feature>
<dbReference type="RefSeq" id="WP_145061792.1">
    <property type="nucleotide sequence ID" value="NZ_CP036287.1"/>
</dbReference>
<name>A0A518BEA6_9BACT</name>
<organism evidence="2 3">
    <name type="scientific">Engelhardtia mirabilis</name>
    <dbReference type="NCBI Taxonomy" id="2528011"/>
    <lineage>
        <taxon>Bacteria</taxon>
        <taxon>Pseudomonadati</taxon>
        <taxon>Planctomycetota</taxon>
        <taxon>Planctomycetia</taxon>
        <taxon>Planctomycetia incertae sedis</taxon>
        <taxon>Engelhardtia</taxon>
    </lineage>
</organism>
<dbReference type="InterPro" id="IPR037079">
    <property type="entry name" value="AF2212/PG0164-like_sf"/>
</dbReference>
<reference evidence="2 3" key="1">
    <citation type="submission" date="2019-02" db="EMBL/GenBank/DDBJ databases">
        <title>Deep-cultivation of Planctomycetes and their phenomic and genomic characterization uncovers novel biology.</title>
        <authorList>
            <person name="Wiegand S."/>
            <person name="Jogler M."/>
            <person name="Boedeker C."/>
            <person name="Pinto D."/>
            <person name="Vollmers J."/>
            <person name="Rivas-Marin E."/>
            <person name="Kohn T."/>
            <person name="Peeters S.H."/>
            <person name="Heuer A."/>
            <person name="Rast P."/>
            <person name="Oberbeckmann S."/>
            <person name="Bunk B."/>
            <person name="Jeske O."/>
            <person name="Meyerdierks A."/>
            <person name="Storesund J.E."/>
            <person name="Kallscheuer N."/>
            <person name="Luecker S."/>
            <person name="Lage O.M."/>
            <person name="Pohl T."/>
            <person name="Merkel B.J."/>
            <person name="Hornburger P."/>
            <person name="Mueller R.-W."/>
            <person name="Bruemmer F."/>
            <person name="Labrenz M."/>
            <person name="Spormann A.M."/>
            <person name="Op den Camp H."/>
            <person name="Overmann J."/>
            <person name="Amann R."/>
            <person name="Jetten M.S.M."/>
            <person name="Mascher T."/>
            <person name="Medema M.H."/>
            <person name="Devos D.P."/>
            <person name="Kaster A.-K."/>
            <person name="Ovreas L."/>
            <person name="Rohde M."/>
            <person name="Galperin M.Y."/>
            <person name="Jogler C."/>
        </authorList>
    </citation>
    <scope>NUCLEOTIDE SEQUENCE [LARGE SCALE GENOMIC DNA]</scope>
    <source>
        <strain evidence="2 3">Pla133</strain>
    </source>
</reference>
<accession>A0A518BEA6</accession>
<dbReference type="InterPro" id="IPR015018">
    <property type="entry name" value="DUF1905"/>
</dbReference>
<evidence type="ECO:0000256" key="1">
    <source>
        <dbReference type="SAM" id="MobiDB-lite"/>
    </source>
</evidence>